<protein>
    <submittedName>
        <fullName evidence="4">Uncharacterized protein</fullName>
    </submittedName>
</protein>
<feature type="domain" description="DUF641" evidence="2">
    <location>
        <begin position="89"/>
        <end position="207"/>
    </location>
</feature>
<organism evidence="4">
    <name type="scientific">Nymphaea colorata</name>
    <name type="common">pocket water lily</name>
    <dbReference type="NCBI Taxonomy" id="210225"/>
    <lineage>
        <taxon>Eukaryota</taxon>
        <taxon>Viridiplantae</taxon>
        <taxon>Streptophyta</taxon>
        <taxon>Embryophyta</taxon>
        <taxon>Tracheophyta</taxon>
        <taxon>Spermatophyta</taxon>
        <taxon>Magnoliopsida</taxon>
        <taxon>Nymphaeales</taxon>
        <taxon>Nymphaeaceae</taxon>
        <taxon>Nymphaea</taxon>
    </lineage>
</organism>
<proteinExistence type="predicted"/>
<gene>
    <name evidence="4" type="ORF">NYM_LOCUS8804</name>
</gene>
<accession>A0A5K0YNJ6</accession>
<sequence>MTEMEREEGAVKAPQISQLFQRFASVCKSKTMEFFAEEEDYEQIPTMGNDDFESKEEIITDQKVVVIKPDHLRNCPSEAPKIISSPPLDSLVSCILASVSAFESAYVQLQTAHAPFDVENVKTADRAAIAQLRKLSEIKHLGRNCGELPSSEWILEAQVQERQSMLRTYEMTVNRLQAEIDRMDAEASTLKEQIKKLGRTNSRWMKRLDELNSRQVAPSLSIFDSALQKATKLSHSFAKTLIEHMKQAKWNLDYATDSLYPGTCYAKKGHNKYALLSYVCLEMFSEFDSETFSEINVSILGKKDCLQRFVQCRSLNAVEVLRRNSECGFSKFCRKKYLQLLHPKMEASFFENLEQRDMVVNHDCTKWPLDNPLFESFVKMAYSIWLLHVLAFAFDPVIEIFQVKSGDEFCMVFMEDVVQGSVLSGSGADGSRARVGFTVVPGFRVGKTIIQCQVYLNGMIYIE</sequence>
<dbReference type="GO" id="GO:0009959">
    <property type="term" value="P:negative gravitropism"/>
    <property type="evidence" value="ECO:0007669"/>
    <property type="project" value="InterPro"/>
</dbReference>
<dbReference type="OrthoDB" id="1915848at2759"/>
<dbReference type="AlphaFoldDB" id="A0A5K0YNJ6"/>
<dbReference type="InterPro" id="IPR056813">
    <property type="entry name" value="GIL1_IRKI_C"/>
</dbReference>
<dbReference type="GO" id="GO:0009639">
    <property type="term" value="P:response to red or far red light"/>
    <property type="evidence" value="ECO:0007669"/>
    <property type="project" value="InterPro"/>
</dbReference>
<dbReference type="InterPro" id="IPR006943">
    <property type="entry name" value="DUF641_pln"/>
</dbReference>
<dbReference type="Pfam" id="PF24994">
    <property type="entry name" value="GIL1_IRKI_C"/>
    <property type="match status" value="1"/>
</dbReference>
<name>A0A5K0YNJ6_9MAGN</name>
<dbReference type="PANTHER" id="PTHR31161">
    <property type="entry name" value="PROTEIN GRAVITROPIC IN THE LIGHT 1"/>
    <property type="match status" value="1"/>
</dbReference>
<evidence type="ECO:0000259" key="3">
    <source>
        <dbReference type="Pfam" id="PF24994"/>
    </source>
</evidence>
<dbReference type="Gramene" id="NC12G0189200.1">
    <property type="protein sequence ID" value="NC12G0189200.1:cds"/>
    <property type="gene ID" value="NC12G0189200"/>
</dbReference>
<reference evidence="4" key="1">
    <citation type="submission" date="2019-09" db="EMBL/GenBank/DDBJ databases">
        <authorList>
            <person name="Zhang L."/>
        </authorList>
    </citation>
    <scope>NUCLEOTIDE SEQUENCE</scope>
</reference>
<keyword evidence="1" id="KW-0175">Coiled coil</keyword>
<dbReference type="InterPro" id="IPR040225">
    <property type="entry name" value="GIL1-like"/>
</dbReference>
<dbReference type="Pfam" id="PF04859">
    <property type="entry name" value="DUF641"/>
    <property type="match status" value="1"/>
</dbReference>
<evidence type="ECO:0000259" key="2">
    <source>
        <dbReference type="Pfam" id="PF04859"/>
    </source>
</evidence>
<evidence type="ECO:0000256" key="1">
    <source>
        <dbReference type="SAM" id="Coils"/>
    </source>
</evidence>
<feature type="domain" description="GIL1/IRKI C-terminal" evidence="3">
    <location>
        <begin position="400"/>
        <end position="455"/>
    </location>
</feature>
<dbReference type="OMA" id="VWMLHKL"/>
<feature type="coiled-coil region" evidence="1">
    <location>
        <begin position="166"/>
        <end position="214"/>
    </location>
</feature>
<dbReference type="EMBL" id="LR721777">
    <property type="protein sequence ID" value="VVV79135.1"/>
    <property type="molecule type" value="Genomic_DNA"/>
</dbReference>
<evidence type="ECO:0000313" key="4">
    <source>
        <dbReference type="EMBL" id="VVV79135.1"/>
    </source>
</evidence>